<dbReference type="PANTHER" id="PTHR38035">
    <property type="entry name" value="UPF0070 PROTEIN YFGM"/>
    <property type="match status" value="1"/>
</dbReference>
<dbReference type="GO" id="GO:0044877">
    <property type="term" value="F:protein-containing complex binding"/>
    <property type="evidence" value="ECO:0007669"/>
    <property type="project" value="InterPro"/>
</dbReference>
<feature type="domain" description="Ancillary SecYEG translocon subunit/Cell division coordinator CpoB TPR" evidence="8">
    <location>
        <begin position="15"/>
        <end position="216"/>
    </location>
</feature>
<dbReference type="RefSeq" id="WP_106591348.1">
    <property type="nucleotide sequence ID" value="NZ_PYGI01000007.1"/>
</dbReference>
<accession>A0A2P8EZ22</accession>
<dbReference type="Proteomes" id="UP000242133">
    <property type="component" value="Unassembled WGS sequence"/>
</dbReference>
<evidence type="ECO:0000259" key="8">
    <source>
        <dbReference type="Pfam" id="PF09976"/>
    </source>
</evidence>
<dbReference type="GO" id="GO:0005886">
    <property type="term" value="C:plasma membrane"/>
    <property type="evidence" value="ECO:0007669"/>
    <property type="project" value="UniProtKB-SubCell"/>
</dbReference>
<dbReference type="PIRSF" id="PIRSF006170">
    <property type="entry name" value="YfgM"/>
    <property type="match status" value="1"/>
</dbReference>
<dbReference type="InterPro" id="IPR026039">
    <property type="entry name" value="YfgM"/>
</dbReference>
<keyword evidence="7" id="KW-0143">Chaperone</keyword>
<proteinExistence type="predicted"/>
<keyword evidence="3" id="KW-1003">Cell membrane</keyword>
<comment type="caution">
    <text evidence="9">The sequence shown here is derived from an EMBL/GenBank/DDBJ whole genome shotgun (WGS) entry which is preliminary data.</text>
</comment>
<evidence type="ECO:0000313" key="9">
    <source>
        <dbReference type="EMBL" id="PSL14706.1"/>
    </source>
</evidence>
<dbReference type="Pfam" id="PF09976">
    <property type="entry name" value="TPR_21"/>
    <property type="match status" value="1"/>
</dbReference>
<reference evidence="9 10" key="1">
    <citation type="submission" date="2018-03" db="EMBL/GenBank/DDBJ databases">
        <title>Genomic Encyclopedia of Archaeal and Bacterial Type Strains, Phase II (KMG-II): from individual species to whole genera.</title>
        <authorList>
            <person name="Goeker M."/>
        </authorList>
    </citation>
    <scope>NUCLEOTIDE SEQUENCE [LARGE SCALE GENOMIC DNA]</scope>
    <source>
        <strain evidence="9 10">DSM 17586</strain>
    </source>
</reference>
<evidence type="ECO:0000313" key="10">
    <source>
        <dbReference type="Proteomes" id="UP000242133"/>
    </source>
</evidence>
<evidence type="ECO:0000256" key="7">
    <source>
        <dbReference type="ARBA" id="ARBA00023186"/>
    </source>
</evidence>
<protein>
    <submittedName>
        <fullName evidence="9">Putative negative regulator of RcsB-dependent stress response</fullName>
    </submittedName>
</protein>
<evidence type="ECO:0000256" key="4">
    <source>
        <dbReference type="ARBA" id="ARBA00022692"/>
    </source>
</evidence>
<keyword evidence="4" id="KW-0812">Transmembrane</keyword>
<keyword evidence="10" id="KW-1185">Reference proteome</keyword>
<gene>
    <name evidence="9" type="ORF">CLV44_107157</name>
</gene>
<keyword evidence="5" id="KW-1133">Transmembrane helix</keyword>
<evidence type="ECO:0000256" key="1">
    <source>
        <dbReference type="ARBA" id="ARBA00004167"/>
    </source>
</evidence>
<comment type="subcellular location">
    <subcellularLocation>
        <location evidence="2">Cell membrane</location>
    </subcellularLocation>
    <subcellularLocation>
        <location evidence="1">Membrane</location>
        <topology evidence="1">Single-pass membrane protein</topology>
    </subcellularLocation>
</comment>
<evidence type="ECO:0000256" key="2">
    <source>
        <dbReference type="ARBA" id="ARBA00004236"/>
    </source>
</evidence>
<sequence length="220" mass="24095">MAELRTEEEQLQALKGWWQENGKSLVLGVGLAVALVLGWQGWQARQEQQSAMASALYQNLMEAAQLQSRDLADDAQYATAQHLADQLKNDFTDTTYARYAALILAALNAQREDFDAARTELDWVLAASEEQDSIRRIATLRKAAVLHQQAATDEAVALLEALGAASFEAEKQELLGDLYLALGQHDQARNAYDAALLAAGGAAQRPLLKLKRDDLSEVNS</sequence>
<evidence type="ECO:0000256" key="5">
    <source>
        <dbReference type="ARBA" id="ARBA00022989"/>
    </source>
</evidence>
<evidence type="ECO:0000256" key="3">
    <source>
        <dbReference type="ARBA" id="ARBA00022475"/>
    </source>
</evidence>
<dbReference type="EMBL" id="PYGI01000007">
    <property type="protein sequence ID" value="PSL14706.1"/>
    <property type="molecule type" value="Genomic_DNA"/>
</dbReference>
<dbReference type="InterPro" id="IPR018704">
    <property type="entry name" value="SecYEG/CpoB_TPR"/>
</dbReference>
<dbReference type="PANTHER" id="PTHR38035:SF1">
    <property type="entry name" value="ANCILLARY SECYEG TRANSLOCON SUBUNIT"/>
    <property type="match status" value="1"/>
</dbReference>
<dbReference type="OrthoDB" id="9789675at2"/>
<keyword evidence="6" id="KW-0472">Membrane</keyword>
<name>A0A2P8EZ22_9GAMM</name>
<dbReference type="AlphaFoldDB" id="A0A2P8EZ22"/>
<evidence type="ECO:0000256" key="6">
    <source>
        <dbReference type="ARBA" id="ARBA00023136"/>
    </source>
</evidence>
<organism evidence="9 10">
    <name type="scientific">Marinobacterium halophilum</name>
    <dbReference type="NCBI Taxonomy" id="267374"/>
    <lineage>
        <taxon>Bacteria</taxon>
        <taxon>Pseudomonadati</taxon>
        <taxon>Pseudomonadota</taxon>
        <taxon>Gammaproteobacteria</taxon>
        <taxon>Oceanospirillales</taxon>
        <taxon>Oceanospirillaceae</taxon>
        <taxon>Marinobacterium</taxon>
    </lineage>
</organism>